<keyword evidence="3" id="KW-1185">Reference proteome</keyword>
<dbReference type="Pfam" id="PF01969">
    <property type="entry name" value="Ni_insertion"/>
    <property type="match status" value="1"/>
</dbReference>
<dbReference type="RefSeq" id="WP_008708997.1">
    <property type="nucleotide sequence ID" value="NZ_CABKQM010000002.1"/>
</dbReference>
<dbReference type="Proteomes" id="UP001205919">
    <property type="component" value="Unassembled WGS sequence"/>
</dbReference>
<proteinExistence type="predicted"/>
<comment type="caution">
    <text evidence="2">The sequence shown here is derived from an EMBL/GenBank/DDBJ whole genome shotgun (WGS) entry which is preliminary data.</text>
</comment>
<dbReference type="PANTHER" id="PTHR36566:SF1">
    <property type="entry name" value="PYRIDINIUM-3,5-BISTHIOCARBOXYLIC ACID MONONUCLEOTIDE NICKEL INSERTION PROTEIN"/>
    <property type="match status" value="1"/>
</dbReference>
<evidence type="ECO:0000256" key="1">
    <source>
        <dbReference type="ARBA" id="ARBA00022596"/>
    </source>
</evidence>
<sequence>MRILYLDCGMGAAGDMLTAALLELHPDPAAFLERMNALAIPGVEVSAAPCVKCGITGTRVTVTVNGEEEESAEGETCRDCREHHQAHAHEHAAHHHHEKEHSHMGMPEIEHLISHLDLPEKVRSDVIAVYALVAGAESKVHGRPVSEVHFHEVGAMDAVADITAVCLLLHELAPERIIASPVHVGSGHVRCAHGVLPVPAPAAAEILRGVPIYGGAVRGELCTPTGAALLKHFAADFAPLPVIKISGIGYGMGKKDFAWANCVRAMIGDAE</sequence>
<protein>
    <submittedName>
        <fullName evidence="2">LarC family nickel insertion protein</fullName>
    </submittedName>
</protein>
<dbReference type="PANTHER" id="PTHR36566">
    <property type="entry name" value="NICKEL INSERTION PROTEIN-RELATED"/>
    <property type="match status" value="1"/>
</dbReference>
<keyword evidence="1" id="KW-0533">Nickel</keyword>
<evidence type="ECO:0000313" key="2">
    <source>
        <dbReference type="EMBL" id="MCQ4815194.1"/>
    </source>
</evidence>
<name>A0AAW5K7S9_9BACT</name>
<dbReference type="AlphaFoldDB" id="A0AAW5K7S9"/>
<dbReference type="InterPro" id="IPR002822">
    <property type="entry name" value="Ni_insertion"/>
</dbReference>
<reference evidence="2 3" key="1">
    <citation type="submission" date="2022-06" db="EMBL/GenBank/DDBJ databases">
        <title>Isolation of gut microbiota from human fecal samples.</title>
        <authorList>
            <person name="Pamer E.G."/>
            <person name="Barat B."/>
            <person name="Waligurski E."/>
            <person name="Medina S."/>
            <person name="Paddock L."/>
            <person name="Mostad J."/>
        </authorList>
    </citation>
    <scope>NUCLEOTIDE SEQUENCE [LARGE SCALE GENOMIC DNA]</scope>
    <source>
        <strain evidence="2 3">DFI.9.90</strain>
    </source>
</reference>
<organism evidence="2 3">
    <name type="scientific">Cloacibacillus evryensis</name>
    <dbReference type="NCBI Taxonomy" id="508460"/>
    <lineage>
        <taxon>Bacteria</taxon>
        <taxon>Thermotogati</taxon>
        <taxon>Synergistota</taxon>
        <taxon>Synergistia</taxon>
        <taxon>Synergistales</taxon>
        <taxon>Synergistaceae</taxon>
        <taxon>Cloacibacillus</taxon>
    </lineage>
</organism>
<gene>
    <name evidence="2" type="ORF">NE630_12200</name>
</gene>
<dbReference type="EMBL" id="JANFYT010000029">
    <property type="protein sequence ID" value="MCQ4815194.1"/>
    <property type="molecule type" value="Genomic_DNA"/>
</dbReference>
<accession>A0AAW5K7S9</accession>
<evidence type="ECO:0000313" key="3">
    <source>
        <dbReference type="Proteomes" id="UP001205919"/>
    </source>
</evidence>